<name>A0AAU8NFU0_9BACL</name>
<organism evidence="1">
    <name type="scientific">Paenibacillus sp. AN1007</name>
    <dbReference type="NCBI Taxonomy" id="3151385"/>
    <lineage>
        <taxon>Bacteria</taxon>
        <taxon>Bacillati</taxon>
        <taxon>Bacillota</taxon>
        <taxon>Bacilli</taxon>
        <taxon>Bacillales</taxon>
        <taxon>Paenibacillaceae</taxon>
        <taxon>Paenibacillus</taxon>
    </lineage>
</organism>
<dbReference type="EMBL" id="CP159992">
    <property type="protein sequence ID" value="XCP95885.1"/>
    <property type="molecule type" value="Genomic_DNA"/>
</dbReference>
<reference evidence="1" key="1">
    <citation type="submission" date="2024-05" db="EMBL/GenBank/DDBJ databases">
        <title>Draft genome assemblies of 36 bacteria isolated from hibernating arctic ground squirrels.</title>
        <authorList>
            <person name="McKee H."/>
            <person name="Mullen L."/>
            <person name="Drown D.M."/>
            <person name="Duddleston K.N."/>
        </authorList>
    </citation>
    <scope>NUCLEOTIDE SEQUENCE</scope>
    <source>
        <strain evidence="1">AN1007</strain>
    </source>
</reference>
<evidence type="ECO:0008006" key="2">
    <source>
        <dbReference type="Google" id="ProtNLM"/>
    </source>
</evidence>
<sequence>MMFVIIICSLLILILGQYVIKAAIDTSRNSQHTKEILVELREIKALLKERQ</sequence>
<protein>
    <recommendedName>
        <fullName evidence="2">DUF4083 domain-containing protein</fullName>
    </recommendedName>
</protein>
<gene>
    <name evidence="1" type="ORF">ABXS70_03990</name>
</gene>
<proteinExistence type="predicted"/>
<evidence type="ECO:0000313" key="1">
    <source>
        <dbReference type="EMBL" id="XCP95885.1"/>
    </source>
</evidence>
<dbReference type="RefSeq" id="WP_342552371.1">
    <property type="nucleotide sequence ID" value="NZ_CP159992.1"/>
</dbReference>
<accession>A0AAU8NFU0</accession>
<dbReference type="AlphaFoldDB" id="A0AAU8NFU0"/>